<organism evidence="1 2">
    <name type="scientific">Campylobacter rectus RM3267</name>
    <dbReference type="NCBI Taxonomy" id="553218"/>
    <lineage>
        <taxon>Bacteria</taxon>
        <taxon>Pseudomonadati</taxon>
        <taxon>Campylobacterota</taxon>
        <taxon>Epsilonproteobacteria</taxon>
        <taxon>Campylobacterales</taxon>
        <taxon>Campylobacteraceae</taxon>
        <taxon>Campylobacter</taxon>
    </lineage>
</organism>
<evidence type="ECO:0000313" key="2">
    <source>
        <dbReference type="Proteomes" id="UP000003082"/>
    </source>
</evidence>
<proteinExistence type="predicted"/>
<reference evidence="1 2" key="1">
    <citation type="submission" date="2008-08" db="EMBL/GenBank/DDBJ databases">
        <authorList>
            <person name="Madupu R."/>
            <person name="Durkin A.S."/>
            <person name="Torralba M."/>
            <person name="Methe B."/>
            <person name="Sutton G.G."/>
            <person name="Strausberg R.L."/>
            <person name="Nelson K.E."/>
        </authorList>
    </citation>
    <scope>NUCLEOTIDE SEQUENCE [LARGE SCALE GENOMIC DNA]</scope>
    <source>
        <strain evidence="1 2">RM3267</strain>
    </source>
</reference>
<protein>
    <submittedName>
        <fullName evidence="1">Uncharacterized protein</fullName>
    </submittedName>
</protein>
<dbReference type="STRING" id="553218.CAMRE0001_0883"/>
<keyword evidence="2" id="KW-1185">Reference proteome</keyword>
<sequence>MAILPLQNLFNFIFYFKEKAKYLAINLNVAKKFRRFCL</sequence>
<dbReference type="AlphaFoldDB" id="B9D207"/>
<evidence type="ECO:0000313" key="1">
    <source>
        <dbReference type="EMBL" id="EEF13967.1"/>
    </source>
</evidence>
<gene>
    <name evidence="1" type="ORF">CAMRE0001_0883</name>
</gene>
<comment type="caution">
    <text evidence="1">The sequence shown here is derived from an EMBL/GenBank/DDBJ whole genome shotgun (WGS) entry which is preliminary data.</text>
</comment>
<accession>B9D207</accession>
<dbReference type="EMBL" id="ACFU01000011">
    <property type="protein sequence ID" value="EEF13967.1"/>
    <property type="molecule type" value="Genomic_DNA"/>
</dbReference>
<dbReference type="Proteomes" id="UP000003082">
    <property type="component" value="Unassembled WGS sequence"/>
</dbReference>
<name>B9D207_CAMRE</name>